<evidence type="ECO:0000313" key="6">
    <source>
        <dbReference type="Proteomes" id="UP000332515"/>
    </source>
</evidence>
<comment type="subcellular location">
    <subcellularLocation>
        <location evidence="1 4">Bacterial flagellum basal body</location>
    </subcellularLocation>
</comment>
<keyword evidence="5" id="KW-0966">Cell projection</keyword>
<name>A0A6A7Y308_9HYPH</name>
<dbReference type="GO" id="GO:0071973">
    <property type="term" value="P:bacterial-type flagellum-dependent cell motility"/>
    <property type="evidence" value="ECO:0007669"/>
    <property type="project" value="InterPro"/>
</dbReference>
<dbReference type="EMBL" id="VWNA01000001">
    <property type="protein sequence ID" value="MQT12757.1"/>
    <property type="molecule type" value="Genomic_DNA"/>
</dbReference>
<keyword evidence="5" id="KW-0969">Cilium</keyword>
<dbReference type="PANTHER" id="PTHR34653">
    <property type="match status" value="1"/>
</dbReference>
<evidence type="ECO:0000256" key="3">
    <source>
        <dbReference type="ARBA" id="ARBA00023143"/>
    </source>
</evidence>
<keyword evidence="6" id="KW-1185">Reference proteome</keyword>
<comment type="similarity">
    <text evidence="2 4">Belongs to the FliE family.</text>
</comment>
<organism evidence="5 6">
    <name type="scientific">Segnochrobactrum spirostomi</name>
    <dbReference type="NCBI Taxonomy" id="2608987"/>
    <lineage>
        <taxon>Bacteria</taxon>
        <taxon>Pseudomonadati</taxon>
        <taxon>Pseudomonadota</taxon>
        <taxon>Alphaproteobacteria</taxon>
        <taxon>Hyphomicrobiales</taxon>
        <taxon>Segnochrobactraceae</taxon>
        <taxon>Segnochrobactrum</taxon>
    </lineage>
</organism>
<sequence>MISAISSFRSLGGTAATTLSQTAPTAATPGVASSDFSDVFAKVSTEAIDTLKTGEAAAISGIQGRSSVQHVVQAIMSAEQTLQTTIAVRDKVVAAYQEISRMGI</sequence>
<dbReference type="GO" id="GO:0003774">
    <property type="term" value="F:cytoskeletal motor activity"/>
    <property type="evidence" value="ECO:0007669"/>
    <property type="project" value="InterPro"/>
</dbReference>
<evidence type="ECO:0000256" key="1">
    <source>
        <dbReference type="ARBA" id="ARBA00004117"/>
    </source>
</evidence>
<dbReference type="AlphaFoldDB" id="A0A6A7Y308"/>
<proteinExistence type="inferred from homology"/>
<evidence type="ECO:0000313" key="5">
    <source>
        <dbReference type="EMBL" id="MQT12757.1"/>
    </source>
</evidence>
<dbReference type="GO" id="GO:0005198">
    <property type="term" value="F:structural molecule activity"/>
    <property type="evidence" value="ECO:0007669"/>
    <property type="project" value="InterPro"/>
</dbReference>
<dbReference type="Proteomes" id="UP000332515">
    <property type="component" value="Unassembled WGS sequence"/>
</dbReference>
<accession>A0A6A7Y308</accession>
<keyword evidence="5" id="KW-0282">Flagellum</keyword>
<protein>
    <recommendedName>
        <fullName evidence="4">Flagellar hook-basal body complex protein FliE</fullName>
    </recommendedName>
</protein>
<evidence type="ECO:0000256" key="2">
    <source>
        <dbReference type="ARBA" id="ARBA00009272"/>
    </source>
</evidence>
<dbReference type="HAMAP" id="MF_00724">
    <property type="entry name" value="FliE"/>
    <property type="match status" value="1"/>
</dbReference>
<gene>
    <name evidence="4 5" type="primary">fliE</name>
    <name evidence="5" type="ORF">F0357_08855</name>
</gene>
<dbReference type="RefSeq" id="WP_153479988.1">
    <property type="nucleotide sequence ID" value="NZ_VWNA01000001.1"/>
</dbReference>
<dbReference type="Pfam" id="PF02049">
    <property type="entry name" value="FliE"/>
    <property type="match status" value="1"/>
</dbReference>
<dbReference type="PANTHER" id="PTHR34653:SF1">
    <property type="entry name" value="FLAGELLAR HOOK-BASAL BODY COMPLEX PROTEIN FLIE"/>
    <property type="match status" value="1"/>
</dbReference>
<reference evidence="5 6" key="1">
    <citation type="submission" date="2019-09" db="EMBL/GenBank/DDBJ databases">
        <title>Segnochrobactrum spirostomi gen. nov., sp. nov., isolated from the ciliate Spirostomum cf. yagiui and description of a novel family, Segnochrobactraceae fam. nov. within the order Rhizobiales of the class Alphaproteobacteria.</title>
        <authorList>
            <person name="Akter S."/>
            <person name="Shazib S.U.A."/>
            <person name="Shin M.K."/>
        </authorList>
    </citation>
    <scope>NUCLEOTIDE SEQUENCE [LARGE SCALE GENOMIC DNA]</scope>
    <source>
        <strain evidence="5 6">Sp-1</strain>
    </source>
</reference>
<keyword evidence="3 4" id="KW-0975">Bacterial flagellum</keyword>
<dbReference type="GO" id="GO:0009425">
    <property type="term" value="C:bacterial-type flagellum basal body"/>
    <property type="evidence" value="ECO:0007669"/>
    <property type="project" value="UniProtKB-SubCell"/>
</dbReference>
<comment type="caution">
    <text evidence="5">The sequence shown here is derived from an EMBL/GenBank/DDBJ whole genome shotgun (WGS) entry which is preliminary data.</text>
</comment>
<dbReference type="InterPro" id="IPR001624">
    <property type="entry name" value="FliE"/>
</dbReference>
<evidence type="ECO:0000256" key="4">
    <source>
        <dbReference type="HAMAP-Rule" id="MF_00724"/>
    </source>
</evidence>